<proteinExistence type="predicted"/>
<reference evidence="1 2" key="1">
    <citation type="submission" date="2020-05" db="EMBL/GenBank/DDBJ databases">
        <title>Azospirillum oleiclasticum sp. nov, a nitrogen-fixing and heavy crude oil-emulsifying bacterium isolated from the crude oil of Yumen Oilfield.</title>
        <authorList>
            <person name="Wu D."/>
            <person name="Cai M."/>
            <person name="Zhang X."/>
        </authorList>
    </citation>
    <scope>NUCLEOTIDE SEQUENCE [LARGE SCALE GENOMIC DNA]</scope>
    <source>
        <strain evidence="1 2">ROY-1-1-2</strain>
    </source>
</reference>
<accession>A0ABX2T6S7</accession>
<sequence length="171" mass="19410">MFAPPEQDILIVFDAVTETIAMPAATRAAMRKGVAAALGSGDPRKEERFFHRHLAGVTWIWPAFTEWHDRFAAAGHWPYLWPAHAKGEPAADREKERRKLLGHVMLTWVSRLGQHRRRIPGWTMRLMVTPPDDAAPGWAEAAARFDPDSLVTWPPFYPGDRTGVIAERPRR</sequence>
<organism evidence="1 2">
    <name type="scientific">Azospirillum oleiclasticum</name>
    <dbReference type="NCBI Taxonomy" id="2735135"/>
    <lineage>
        <taxon>Bacteria</taxon>
        <taxon>Pseudomonadati</taxon>
        <taxon>Pseudomonadota</taxon>
        <taxon>Alphaproteobacteria</taxon>
        <taxon>Rhodospirillales</taxon>
        <taxon>Azospirillaceae</taxon>
        <taxon>Azospirillum</taxon>
    </lineage>
</organism>
<name>A0ABX2T6S7_9PROT</name>
<keyword evidence="2" id="KW-1185">Reference proteome</keyword>
<dbReference type="EMBL" id="JABFDB010000005">
    <property type="protein sequence ID" value="NYZ20039.1"/>
    <property type="molecule type" value="Genomic_DNA"/>
</dbReference>
<evidence type="ECO:0000313" key="1">
    <source>
        <dbReference type="EMBL" id="NYZ20039.1"/>
    </source>
</evidence>
<dbReference type="RefSeq" id="WP_180281806.1">
    <property type="nucleotide sequence ID" value="NZ_JABFDB010000005.1"/>
</dbReference>
<protein>
    <submittedName>
        <fullName evidence="1">Uncharacterized protein</fullName>
    </submittedName>
</protein>
<gene>
    <name evidence="1" type="ORF">HND93_09960</name>
</gene>
<evidence type="ECO:0000313" key="2">
    <source>
        <dbReference type="Proteomes" id="UP000584642"/>
    </source>
</evidence>
<dbReference type="Proteomes" id="UP000584642">
    <property type="component" value="Unassembled WGS sequence"/>
</dbReference>
<comment type="caution">
    <text evidence="1">The sequence shown here is derived from an EMBL/GenBank/DDBJ whole genome shotgun (WGS) entry which is preliminary data.</text>
</comment>